<keyword evidence="8" id="KW-0256">Endoplasmic reticulum</keyword>
<evidence type="ECO:0000256" key="1">
    <source>
        <dbReference type="ARBA" id="ARBA00004477"/>
    </source>
</evidence>
<dbReference type="GO" id="GO:0004144">
    <property type="term" value="F:diacylglycerol O-acyltransferase activity"/>
    <property type="evidence" value="ECO:0007669"/>
    <property type="project" value="UniProtKB-EC"/>
</dbReference>
<keyword evidence="11" id="KW-0012">Acyltransferase</keyword>
<evidence type="ECO:0000256" key="9">
    <source>
        <dbReference type="ARBA" id="ARBA00022989"/>
    </source>
</evidence>
<comment type="caution">
    <text evidence="15">The sequence shown here is derived from an EMBL/GenBank/DDBJ whole genome shotgun (WGS) entry which is preliminary data.</text>
</comment>
<evidence type="ECO:0000256" key="11">
    <source>
        <dbReference type="ARBA" id="ARBA00023315"/>
    </source>
</evidence>
<proteinExistence type="inferred from homology"/>
<evidence type="ECO:0000256" key="7">
    <source>
        <dbReference type="ARBA" id="ARBA00022692"/>
    </source>
</evidence>
<evidence type="ECO:0000256" key="2">
    <source>
        <dbReference type="ARBA" id="ARBA00004771"/>
    </source>
</evidence>
<evidence type="ECO:0000313" key="15">
    <source>
        <dbReference type="EMBL" id="CAD7701516.1"/>
    </source>
</evidence>
<gene>
    <name evidence="15" type="ORF">OSTQU699_LOCUS6875</name>
</gene>
<dbReference type="EC" id="2.3.1.20" evidence="5"/>
<feature type="domain" description="PH" evidence="14">
    <location>
        <begin position="51"/>
        <end position="153"/>
    </location>
</feature>
<feature type="transmembrane region" description="Helical" evidence="13">
    <location>
        <begin position="390"/>
        <end position="411"/>
    </location>
</feature>
<dbReference type="SMART" id="SM00233">
    <property type="entry name" value="PH"/>
    <property type="match status" value="1"/>
</dbReference>
<keyword evidence="10 13" id="KW-0472">Membrane</keyword>
<sequence length="726" mass="82184">MGRRRRTASFSESTHSEFSTEDVASLQEELRRCQSLNEHLSEQLSACQGMAIRMQGYLFKYRDYIVQLFSSPWAERYFTLCGSTLKQFITDKTPQPRATIDLVGTTVQWEGLKQGRFWTFMVLDSANCCLIRLSSENRAVAESWIDAIKAAAGVQKRVSRASSLPQLGEDMHVSSPTVPGHRLGRYGSLGSLHEMERSPKHRRRNEGSDATSDLTSPSLSGPESGSEETEQDCQQDNAKKPSPPLCGSTPLHKENKASMLASEQLPLHPQPGLVNLGAVVLVATNFRLILENIFKYGLLFNPLRWIQELMLGSFTALILCWPALAACSLASLYIEKWGAAKVLEEVKHRRGLRKKDAFVKKTNSAKGKRQPGSDKMACSQDSSSLAQVHMLVTAVHVVSCIVCLVVPMAIIFHTDQGGLLPKFFLTSATLAVMMKLVSFAHCNQDLRMARCREEVRPGERGSANPVEGADQPLQYPENLTVSNILYYMCAPTLTYQVTFPRTGRVRVKWLLRRVLELIVAVSFFTAVVDQYINPSIANSMRPRRDLQWLPLLERVLKLSVPVVYAWLCMFYVVFHLWLNILAEALRFGDREFYKDWWNATNLGDYWRQWNLPVHNWLLRTIYAPVRSCGATRLSATFVVFFVSAVAHELMVIVPLKMTRAFPHLFVGIMMQMPLIILTQWMQSKWGERWGNITFWVSFCIVGQPICLLNYYYDFIRLNGAIASTIG</sequence>
<dbReference type="PANTHER" id="PTHR10408:SF7">
    <property type="entry name" value="DIACYLGLYCEROL O-ACYLTRANSFERASE 1"/>
    <property type="match status" value="1"/>
</dbReference>
<keyword evidence="6" id="KW-0808">Transferase</keyword>
<evidence type="ECO:0000256" key="3">
    <source>
        <dbReference type="ARBA" id="ARBA00005189"/>
    </source>
</evidence>
<dbReference type="InterPro" id="IPR014371">
    <property type="entry name" value="Oat_ACAT_DAG_ARE"/>
</dbReference>
<dbReference type="AlphaFoldDB" id="A0A8S1J2Y6"/>
<name>A0A8S1J2Y6_9CHLO</name>
<dbReference type="Gene3D" id="2.30.29.30">
    <property type="entry name" value="Pleckstrin-homology domain (PH domain)/Phosphotyrosine-binding domain (PTB)"/>
    <property type="match status" value="1"/>
</dbReference>
<comment type="similarity">
    <text evidence="4">Belongs to the membrane-bound acyltransferase family. Sterol o-acyltransferase subfamily.</text>
</comment>
<comment type="subcellular location">
    <subcellularLocation>
        <location evidence="1">Endoplasmic reticulum membrane</location>
        <topology evidence="1">Multi-pass membrane protein</topology>
    </subcellularLocation>
</comment>
<dbReference type="EMBL" id="CAJHUC010001557">
    <property type="protein sequence ID" value="CAD7701516.1"/>
    <property type="molecule type" value="Genomic_DNA"/>
</dbReference>
<evidence type="ECO:0000256" key="10">
    <source>
        <dbReference type="ARBA" id="ARBA00023136"/>
    </source>
</evidence>
<dbReference type="Pfam" id="PF00169">
    <property type="entry name" value="PH"/>
    <property type="match status" value="1"/>
</dbReference>
<accession>A0A8S1J2Y6</accession>
<keyword evidence="16" id="KW-1185">Reference proteome</keyword>
<dbReference type="OrthoDB" id="10039049at2759"/>
<dbReference type="CDD" id="cd00821">
    <property type="entry name" value="PH"/>
    <property type="match status" value="1"/>
</dbReference>
<dbReference type="GO" id="GO:0019432">
    <property type="term" value="P:triglyceride biosynthetic process"/>
    <property type="evidence" value="ECO:0007669"/>
    <property type="project" value="TreeGrafter"/>
</dbReference>
<dbReference type="PROSITE" id="PS50003">
    <property type="entry name" value="PH_DOMAIN"/>
    <property type="match status" value="1"/>
</dbReference>
<evidence type="ECO:0000256" key="5">
    <source>
        <dbReference type="ARBA" id="ARBA00013244"/>
    </source>
</evidence>
<evidence type="ECO:0000256" key="6">
    <source>
        <dbReference type="ARBA" id="ARBA00022679"/>
    </source>
</evidence>
<comment type="pathway">
    <text evidence="2">Glycerolipid metabolism; triacylglycerol biosynthesis.</text>
</comment>
<reference evidence="15" key="1">
    <citation type="submission" date="2020-12" db="EMBL/GenBank/DDBJ databases">
        <authorList>
            <person name="Iha C."/>
        </authorList>
    </citation>
    <scope>NUCLEOTIDE SEQUENCE</scope>
</reference>
<dbReference type="Pfam" id="PF03062">
    <property type="entry name" value="MBOAT"/>
    <property type="match status" value="1"/>
</dbReference>
<dbReference type="InterPro" id="IPR004299">
    <property type="entry name" value="MBOAT_fam"/>
</dbReference>
<feature type="compositionally biased region" description="Low complexity" evidence="12">
    <location>
        <begin position="214"/>
        <end position="224"/>
    </location>
</feature>
<protein>
    <recommendedName>
        <fullName evidence="5">diacylglycerol O-acyltransferase</fullName>
        <ecNumber evidence="5">2.3.1.20</ecNumber>
    </recommendedName>
</protein>
<dbReference type="Proteomes" id="UP000708148">
    <property type="component" value="Unassembled WGS sequence"/>
</dbReference>
<dbReference type="InterPro" id="IPR011993">
    <property type="entry name" value="PH-like_dom_sf"/>
</dbReference>
<feature type="transmembrane region" description="Helical" evidence="13">
    <location>
        <begin position="563"/>
        <end position="582"/>
    </location>
</feature>
<keyword evidence="9 13" id="KW-1133">Transmembrane helix</keyword>
<feature type="transmembrane region" description="Helical" evidence="13">
    <location>
        <begin position="310"/>
        <end position="334"/>
    </location>
</feature>
<evidence type="ECO:0000256" key="8">
    <source>
        <dbReference type="ARBA" id="ARBA00022824"/>
    </source>
</evidence>
<keyword evidence="7 13" id="KW-0812">Transmembrane</keyword>
<feature type="transmembrane region" description="Helical" evidence="13">
    <location>
        <begin position="661"/>
        <end position="680"/>
    </location>
</feature>
<feature type="region of interest" description="Disordered" evidence="12">
    <location>
        <begin position="165"/>
        <end position="252"/>
    </location>
</feature>
<feature type="transmembrane region" description="Helical" evidence="13">
    <location>
        <begin position="692"/>
        <end position="712"/>
    </location>
</feature>
<evidence type="ECO:0000256" key="12">
    <source>
        <dbReference type="SAM" id="MobiDB-lite"/>
    </source>
</evidence>
<dbReference type="GO" id="GO:0005789">
    <property type="term" value="C:endoplasmic reticulum membrane"/>
    <property type="evidence" value="ECO:0007669"/>
    <property type="project" value="UniProtKB-SubCell"/>
</dbReference>
<feature type="transmembrane region" description="Helical" evidence="13">
    <location>
        <begin position="514"/>
        <end position="532"/>
    </location>
</feature>
<evidence type="ECO:0000259" key="14">
    <source>
        <dbReference type="PROSITE" id="PS50003"/>
    </source>
</evidence>
<evidence type="ECO:0000256" key="13">
    <source>
        <dbReference type="SAM" id="Phobius"/>
    </source>
</evidence>
<dbReference type="SUPFAM" id="SSF50729">
    <property type="entry name" value="PH domain-like"/>
    <property type="match status" value="1"/>
</dbReference>
<evidence type="ECO:0000313" key="16">
    <source>
        <dbReference type="Proteomes" id="UP000708148"/>
    </source>
</evidence>
<evidence type="ECO:0000256" key="4">
    <source>
        <dbReference type="ARBA" id="ARBA00009010"/>
    </source>
</evidence>
<feature type="transmembrane region" description="Helical" evidence="13">
    <location>
        <begin position="423"/>
        <end position="442"/>
    </location>
</feature>
<dbReference type="PANTHER" id="PTHR10408">
    <property type="entry name" value="STEROL O-ACYLTRANSFERASE"/>
    <property type="match status" value="1"/>
</dbReference>
<comment type="pathway">
    <text evidence="3">Lipid metabolism.</text>
</comment>
<organism evidence="15 16">
    <name type="scientific">Ostreobium quekettii</name>
    <dbReference type="NCBI Taxonomy" id="121088"/>
    <lineage>
        <taxon>Eukaryota</taxon>
        <taxon>Viridiplantae</taxon>
        <taxon>Chlorophyta</taxon>
        <taxon>core chlorophytes</taxon>
        <taxon>Ulvophyceae</taxon>
        <taxon>TCBD clade</taxon>
        <taxon>Bryopsidales</taxon>
        <taxon>Ostreobineae</taxon>
        <taxon>Ostreobiaceae</taxon>
        <taxon>Ostreobium</taxon>
    </lineage>
</organism>
<dbReference type="InterPro" id="IPR001849">
    <property type="entry name" value="PH_domain"/>
</dbReference>